<dbReference type="Gene3D" id="2.30.39.10">
    <property type="entry name" value="Alpha-1-antitrypsin, domain 1"/>
    <property type="match status" value="1"/>
</dbReference>
<evidence type="ECO:0000256" key="1">
    <source>
        <dbReference type="RuleBase" id="RU000411"/>
    </source>
</evidence>
<dbReference type="OrthoDB" id="10063692at2759"/>
<dbReference type="Gene3D" id="3.30.497.10">
    <property type="entry name" value="Antithrombin, subunit I, domain 2"/>
    <property type="match status" value="1"/>
</dbReference>
<dbReference type="GO" id="GO:0005615">
    <property type="term" value="C:extracellular space"/>
    <property type="evidence" value="ECO:0007669"/>
    <property type="project" value="InterPro"/>
</dbReference>
<organism evidence="3 4">
    <name type="scientific">Hypsibius exemplaris</name>
    <name type="common">Freshwater tardigrade</name>
    <dbReference type="NCBI Taxonomy" id="2072580"/>
    <lineage>
        <taxon>Eukaryota</taxon>
        <taxon>Metazoa</taxon>
        <taxon>Ecdysozoa</taxon>
        <taxon>Tardigrada</taxon>
        <taxon>Eutardigrada</taxon>
        <taxon>Parachela</taxon>
        <taxon>Hypsibioidea</taxon>
        <taxon>Hypsibiidae</taxon>
        <taxon>Hypsibius</taxon>
    </lineage>
</organism>
<evidence type="ECO:0000313" key="3">
    <source>
        <dbReference type="EMBL" id="OWA50325.1"/>
    </source>
</evidence>
<evidence type="ECO:0000259" key="2">
    <source>
        <dbReference type="SMART" id="SM00093"/>
    </source>
</evidence>
<dbReference type="SMART" id="SM00093">
    <property type="entry name" value="SERPIN"/>
    <property type="match status" value="1"/>
</dbReference>
<sequence length="311" mass="34992">MTDPVCSPQDLKLLNNLAIRLYRELLPTGSTGKKHDGNLVFSPTTLLLSLQQVDLASQGNSQEELRNLPAGKEDIVADAETDVVVIEGLNNRFARETTDGRRQQETIRALPGTIEDFHNLDGRTMKVLTVHLQGKIFLSRDEKLKVTIAELPLSQYDNNFLIVLPDDSRRQGLKDFEEAFKEDTFDILRQDWQMPLTHVYLPKFSLENHFSLAKPLQDLGVKDIFSPAMADLSAACRGHTKSLHVADMLHAASIDISCETGKRILPPEEPRAGECSGALEADTHPEMWNVMGRVVHLDEEVDRTVWSHHKR</sequence>
<gene>
    <name evidence="3" type="ORF">BV898_14846</name>
</gene>
<proteinExistence type="inferred from homology"/>
<dbReference type="Pfam" id="PF00079">
    <property type="entry name" value="Serpin"/>
    <property type="match status" value="1"/>
</dbReference>
<feature type="domain" description="Serpin" evidence="2">
    <location>
        <begin position="19"/>
        <end position="297"/>
    </location>
</feature>
<dbReference type="InterPro" id="IPR042185">
    <property type="entry name" value="Serpin_sf_2"/>
</dbReference>
<comment type="caution">
    <text evidence="3">The sequence shown here is derived from an EMBL/GenBank/DDBJ whole genome shotgun (WGS) entry which is preliminary data.</text>
</comment>
<dbReference type="GO" id="GO:0004867">
    <property type="term" value="F:serine-type endopeptidase inhibitor activity"/>
    <property type="evidence" value="ECO:0007669"/>
    <property type="project" value="InterPro"/>
</dbReference>
<comment type="similarity">
    <text evidence="1">Belongs to the serpin family.</text>
</comment>
<protein>
    <recommendedName>
        <fullName evidence="2">Serpin domain-containing protein</fullName>
    </recommendedName>
</protein>
<dbReference type="EMBL" id="MTYJ01000188">
    <property type="protein sequence ID" value="OWA50325.1"/>
    <property type="molecule type" value="Genomic_DNA"/>
</dbReference>
<name>A0A9X6N9E4_HYPEX</name>
<dbReference type="InterPro" id="IPR000215">
    <property type="entry name" value="Serpin_fam"/>
</dbReference>
<dbReference type="PANTHER" id="PTHR11461:SF372">
    <property type="entry name" value="ACCESSORY GLAND PROTEIN ACP76A-RELATED"/>
    <property type="match status" value="1"/>
</dbReference>
<dbReference type="PANTHER" id="PTHR11461">
    <property type="entry name" value="SERINE PROTEASE INHIBITOR, SERPIN"/>
    <property type="match status" value="1"/>
</dbReference>
<dbReference type="AlphaFoldDB" id="A0A9X6N9E4"/>
<dbReference type="InterPro" id="IPR042178">
    <property type="entry name" value="Serpin_sf_1"/>
</dbReference>
<accession>A0A9X6N9E4</accession>
<dbReference type="Proteomes" id="UP000192578">
    <property type="component" value="Unassembled WGS sequence"/>
</dbReference>
<dbReference type="InterPro" id="IPR023796">
    <property type="entry name" value="Serpin_dom"/>
</dbReference>
<keyword evidence="4" id="KW-1185">Reference proteome</keyword>
<evidence type="ECO:0000313" key="4">
    <source>
        <dbReference type="Proteomes" id="UP000192578"/>
    </source>
</evidence>
<dbReference type="InterPro" id="IPR036186">
    <property type="entry name" value="Serpin_sf"/>
</dbReference>
<dbReference type="SUPFAM" id="SSF56574">
    <property type="entry name" value="Serpins"/>
    <property type="match status" value="1"/>
</dbReference>
<reference evidence="4" key="1">
    <citation type="submission" date="2017-01" db="EMBL/GenBank/DDBJ databases">
        <title>Comparative genomics of anhydrobiosis in the tardigrade Hypsibius dujardini.</title>
        <authorList>
            <person name="Yoshida Y."/>
            <person name="Koutsovoulos G."/>
            <person name="Laetsch D."/>
            <person name="Stevens L."/>
            <person name="Kumar S."/>
            <person name="Horikawa D."/>
            <person name="Ishino K."/>
            <person name="Komine S."/>
            <person name="Tomita M."/>
            <person name="Blaxter M."/>
            <person name="Arakawa K."/>
        </authorList>
    </citation>
    <scope>NUCLEOTIDE SEQUENCE [LARGE SCALE GENOMIC DNA]</scope>
    <source>
        <strain evidence="4">Z151</strain>
    </source>
</reference>